<name>A0ABV2IZM4_9HYPH</name>
<protein>
    <submittedName>
        <fullName evidence="2">RimJ/RimL family protein N-acetyltransferase</fullName>
    </submittedName>
</protein>
<dbReference type="Pfam" id="PF00583">
    <property type="entry name" value="Acetyltransf_1"/>
    <property type="match status" value="1"/>
</dbReference>
<proteinExistence type="predicted"/>
<dbReference type="PROSITE" id="PS51186">
    <property type="entry name" value="GNAT"/>
    <property type="match status" value="1"/>
</dbReference>
<dbReference type="CDD" id="cd04301">
    <property type="entry name" value="NAT_SF"/>
    <property type="match status" value="1"/>
</dbReference>
<dbReference type="Gene3D" id="3.40.630.30">
    <property type="match status" value="1"/>
</dbReference>
<evidence type="ECO:0000259" key="1">
    <source>
        <dbReference type="PROSITE" id="PS51186"/>
    </source>
</evidence>
<feature type="domain" description="N-acetyltransferase" evidence="1">
    <location>
        <begin position="2"/>
        <end position="148"/>
    </location>
</feature>
<organism evidence="2 3">
    <name type="scientific">Rhizobium aquaticum</name>
    <dbReference type="NCBI Taxonomy" id="1549636"/>
    <lineage>
        <taxon>Bacteria</taxon>
        <taxon>Pseudomonadati</taxon>
        <taxon>Pseudomonadota</taxon>
        <taxon>Alphaproteobacteria</taxon>
        <taxon>Hyphomicrobiales</taxon>
        <taxon>Rhizobiaceae</taxon>
        <taxon>Rhizobium/Agrobacterium group</taxon>
        <taxon>Rhizobium</taxon>
    </lineage>
</organism>
<reference evidence="2 3" key="1">
    <citation type="submission" date="2024-06" db="EMBL/GenBank/DDBJ databases">
        <title>Genomic Encyclopedia of Type Strains, Phase IV (KMG-IV): sequencing the most valuable type-strain genomes for metagenomic binning, comparative biology and taxonomic classification.</title>
        <authorList>
            <person name="Goeker M."/>
        </authorList>
    </citation>
    <scope>NUCLEOTIDE SEQUENCE [LARGE SCALE GENOMIC DNA]</scope>
    <source>
        <strain evidence="2 3">DSM 29780</strain>
    </source>
</reference>
<dbReference type="InterPro" id="IPR016181">
    <property type="entry name" value="Acyl_CoA_acyltransferase"/>
</dbReference>
<gene>
    <name evidence="2" type="ORF">ABID16_002278</name>
</gene>
<dbReference type="SUPFAM" id="SSF55729">
    <property type="entry name" value="Acyl-CoA N-acyltransferases (Nat)"/>
    <property type="match status" value="1"/>
</dbReference>
<accession>A0ABV2IZM4</accession>
<evidence type="ECO:0000313" key="2">
    <source>
        <dbReference type="EMBL" id="MET3613949.1"/>
    </source>
</evidence>
<evidence type="ECO:0000313" key="3">
    <source>
        <dbReference type="Proteomes" id="UP001549047"/>
    </source>
</evidence>
<dbReference type="Proteomes" id="UP001549047">
    <property type="component" value="Unassembled WGS sequence"/>
</dbReference>
<dbReference type="EMBL" id="JBEPMB010000002">
    <property type="protein sequence ID" value="MET3613949.1"/>
    <property type="molecule type" value="Genomic_DNA"/>
</dbReference>
<comment type="caution">
    <text evidence="2">The sequence shown here is derived from an EMBL/GenBank/DDBJ whole genome shotgun (WGS) entry which is preliminary data.</text>
</comment>
<keyword evidence="3" id="KW-1185">Reference proteome</keyword>
<dbReference type="InterPro" id="IPR000182">
    <property type="entry name" value="GNAT_dom"/>
</dbReference>
<sequence>MMGIRAATEADIPAIMDIERTPGFEQFFGWFSEDEHIAHLSDPDCRVLVLEENGAVQGFAFLRGFAEGEGSIRLNRLAVRAPGHGTGQKLLDHAKAIAFEEPSTHRFWLRVAEANRRARHVYERNGFVLETLLPKGGVSAAGESVDIARYGLLREDWQFEFA</sequence>